<comment type="pathway">
    <text evidence="1 9">Cell wall biogenesis; peptidoglycan biosynthesis.</text>
</comment>
<evidence type="ECO:0000256" key="3">
    <source>
        <dbReference type="ARBA" id="ARBA00022676"/>
    </source>
</evidence>
<evidence type="ECO:0000256" key="1">
    <source>
        <dbReference type="ARBA" id="ARBA00004752"/>
    </source>
</evidence>
<dbReference type="CDD" id="cd16913">
    <property type="entry name" value="YkuD_like"/>
    <property type="match status" value="1"/>
</dbReference>
<reference evidence="12 13" key="1">
    <citation type="submission" date="2016-02" db="EMBL/GenBank/DDBJ databases">
        <title>Anaerosporomusa subterraneum gen. nov., sp. nov., a spore-forming obligate anaerobe isolated from saprolite.</title>
        <authorList>
            <person name="Choi J.K."/>
            <person name="Shah M."/>
            <person name="Yee N."/>
        </authorList>
    </citation>
    <scope>NUCLEOTIDE SEQUENCE [LARGE SCALE GENOMIC DNA]</scope>
    <source>
        <strain evidence="12 13">RU4</strain>
    </source>
</reference>
<keyword evidence="7 9" id="KW-0573">Peptidoglycan synthesis</keyword>
<feature type="domain" description="L,D-TPase catalytic" evidence="11">
    <location>
        <begin position="33"/>
        <end position="155"/>
    </location>
</feature>
<dbReference type="InterPro" id="IPR036582">
    <property type="entry name" value="Mao_N_sf"/>
</dbReference>
<keyword evidence="5" id="KW-0378">Hydrolase</keyword>
<evidence type="ECO:0000256" key="7">
    <source>
        <dbReference type="ARBA" id="ARBA00022984"/>
    </source>
</evidence>
<evidence type="ECO:0000256" key="9">
    <source>
        <dbReference type="PROSITE-ProRule" id="PRU01373"/>
    </source>
</evidence>
<feature type="active site" description="Proton donor/acceptor" evidence="9">
    <location>
        <position position="115"/>
    </location>
</feature>
<organism evidence="12 13">
    <name type="scientific">Anaerosporomusa subterranea</name>
    <dbReference type="NCBI Taxonomy" id="1794912"/>
    <lineage>
        <taxon>Bacteria</taxon>
        <taxon>Bacillati</taxon>
        <taxon>Bacillota</taxon>
        <taxon>Negativicutes</taxon>
        <taxon>Acetonemataceae</taxon>
        <taxon>Anaerosporomusa</taxon>
    </lineage>
</organism>
<dbReference type="InterPro" id="IPR005490">
    <property type="entry name" value="LD_TPept_cat_dom"/>
</dbReference>
<keyword evidence="3" id="KW-0328">Glycosyltransferase</keyword>
<dbReference type="PROSITE" id="PS52029">
    <property type="entry name" value="LD_TPASE"/>
    <property type="match status" value="1"/>
</dbReference>
<dbReference type="GO" id="GO:0016757">
    <property type="term" value="F:glycosyltransferase activity"/>
    <property type="evidence" value="ECO:0007669"/>
    <property type="project" value="UniProtKB-KW"/>
</dbReference>
<comment type="caution">
    <text evidence="12">The sequence shown here is derived from an EMBL/GenBank/DDBJ whole genome shotgun (WGS) entry which is preliminary data.</text>
</comment>
<keyword evidence="8 9" id="KW-0961">Cell wall biogenesis/degradation</keyword>
<proteinExistence type="inferred from homology"/>
<name>A0A154BUA6_ANASB</name>
<dbReference type="UniPathway" id="UPA00219"/>
<dbReference type="Gene3D" id="2.40.440.10">
    <property type="entry name" value="L,D-transpeptidase catalytic domain-like"/>
    <property type="match status" value="1"/>
</dbReference>
<feature type="active site" description="Nucleophile" evidence="9">
    <location>
        <position position="131"/>
    </location>
</feature>
<dbReference type="GO" id="GO:0018104">
    <property type="term" value="P:peptidoglycan-protein cross-linking"/>
    <property type="evidence" value="ECO:0007669"/>
    <property type="project" value="TreeGrafter"/>
</dbReference>
<dbReference type="PANTHER" id="PTHR30582">
    <property type="entry name" value="L,D-TRANSPEPTIDASE"/>
    <property type="match status" value="1"/>
</dbReference>
<keyword evidence="13" id="KW-1185">Reference proteome</keyword>
<evidence type="ECO:0000256" key="4">
    <source>
        <dbReference type="ARBA" id="ARBA00022679"/>
    </source>
</evidence>
<dbReference type="GO" id="GO:0071555">
    <property type="term" value="P:cell wall organization"/>
    <property type="evidence" value="ECO:0007669"/>
    <property type="project" value="UniProtKB-UniRule"/>
</dbReference>
<dbReference type="GO" id="GO:0005576">
    <property type="term" value="C:extracellular region"/>
    <property type="evidence" value="ECO:0007669"/>
    <property type="project" value="TreeGrafter"/>
</dbReference>
<accession>A0A154BUA6</accession>
<dbReference type="Proteomes" id="UP000076268">
    <property type="component" value="Unassembled WGS sequence"/>
</dbReference>
<dbReference type="InterPro" id="IPR050979">
    <property type="entry name" value="LD-transpeptidase"/>
</dbReference>
<evidence type="ECO:0000256" key="6">
    <source>
        <dbReference type="ARBA" id="ARBA00022960"/>
    </source>
</evidence>
<dbReference type="OrthoDB" id="9787225at2"/>
<feature type="signal peptide" evidence="10">
    <location>
        <begin position="1"/>
        <end position="23"/>
    </location>
</feature>
<evidence type="ECO:0000313" key="12">
    <source>
        <dbReference type="EMBL" id="KYZ77380.1"/>
    </source>
</evidence>
<gene>
    <name evidence="12" type="ORF">AXX12_04475</name>
</gene>
<evidence type="ECO:0000256" key="10">
    <source>
        <dbReference type="SAM" id="SignalP"/>
    </source>
</evidence>
<evidence type="ECO:0000313" key="13">
    <source>
        <dbReference type="Proteomes" id="UP000076268"/>
    </source>
</evidence>
<keyword evidence="6 9" id="KW-0133">Cell shape</keyword>
<evidence type="ECO:0000256" key="8">
    <source>
        <dbReference type="ARBA" id="ARBA00023316"/>
    </source>
</evidence>
<dbReference type="RefSeq" id="WP_066239608.1">
    <property type="nucleotide sequence ID" value="NZ_LSGP01000013.1"/>
</dbReference>
<evidence type="ECO:0000256" key="2">
    <source>
        <dbReference type="ARBA" id="ARBA00005992"/>
    </source>
</evidence>
<feature type="chain" id="PRO_5007594982" description="L,D-TPase catalytic domain-containing protein" evidence="10">
    <location>
        <begin position="24"/>
        <end position="409"/>
    </location>
</feature>
<evidence type="ECO:0000259" key="11">
    <source>
        <dbReference type="PROSITE" id="PS52029"/>
    </source>
</evidence>
<dbReference type="InterPro" id="IPR038063">
    <property type="entry name" value="Transpep_catalytic_dom"/>
</dbReference>
<dbReference type="GO" id="GO:0008360">
    <property type="term" value="P:regulation of cell shape"/>
    <property type="evidence" value="ECO:0007669"/>
    <property type="project" value="UniProtKB-UniRule"/>
</dbReference>
<dbReference type="SUPFAM" id="SSF141523">
    <property type="entry name" value="L,D-transpeptidase catalytic domain-like"/>
    <property type="match status" value="1"/>
</dbReference>
<dbReference type="SUPFAM" id="SSF55383">
    <property type="entry name" value="Copper amine oxidase, domain N"/>
    <property type="match status" value="1"/>
</dbReference>
<protein>
    <recommendedName>
        <fullName evidence="11">L,D-TPase catalytic domain-containing protein</fullName>
    </recommendedName>
</protein>
<sequence length="409" mass="45767">MLKTWVVIASFIFCFFPVFLARAAPQNPDLTDPQLVINLPSRTLELYAGNRLIKRYPVAIGKPSTPTPLGNYYITIKEVNPAWYPPDSPGTVVSSGPHNPLGYRWMGFLPTYGVHGTNNPDSIGLVVSNGCIRMYEPDVEELYEVVRVNTPLRIIYERVRVGIDYQNRAYIAVYPDVYGWQSVSISDVRVKLRPHNWNNWVDDSAISRMIEAADDKEYVFLQFHHLVVNGKLLPDKVQISTDGLLVPIQSIAEAVKASITWDEASSQIKVGSRFFRGVRKDGSLYAAPESIPVLFGGTQQINSSQGALGVEIISLTLNGKPVAGDFPLRREIPLLPVLTIGEALGQKAIWDEKTKILIANNKVVPIQVIENKPYLAINQVYSYFGAYVYWDEAARIIDLTYPFHEPDGD</sequence>
<dbReference type="PANTHER" id="PTHR30582:SF24">
    <property type="entry name" value="L,D-TRANSPEPTIDASE ERFK_SRFK-RELATED"/>
    <property type="match status" value="1"/>
</dbReference>
<dbReference type="EMBL" id="LSGP01000013">
    <property type="protein sequence ID" value="KYZ77380.1"/>
    <property type="molecule type" value="Genomic_DNA"/>
</dbReference>
<dbReference type="STRING" id="1794912.AXX12_04475"/>
<dbReference type="AlphaFoldDB" id="A0A154BUA6"/>
<dbReference type="GO" id="GO:0071972">
    <property type="term" value="F:peptidoglycan L,D-transpeptidase activity"/>
    <property type="evidence" value="ECO:0007669"/>
    <property type="project" value="TreeGrafter"/>
</dbReference>
<keyword evidence="10" id="KW-0732">Signal</keyword>
<comment type="similarity">
    <text evidence="2">Belongs to the YkuD family.</text>
</comment>
<evidence type="ECO:0000256" key="5">
    <source>
        <dbReference type="ARBA" id="ARBA00022801"/>
    </source>
</evidence>
<dbReference type="Pfam" id="PF03734">
    <property type="entry name" value="YkuD"/>
    <property type="match status" value="1"/>
</dbReference>
<keyword evidence="4" id="KW-0808">Transferase</keyword>